<dbReference type="Proteomes" id="UP001165121">
    <property type="component" value="Unassembled WGS sequence"/>
</dbReference>
<organism evidence="3 4">
    <name type="scientific">Phytophthora fragariaefolia</name>
    <dbReference type="NCBI Taxonomy" id="1490495"/>
    <lineage>
        <taxon>Eukaryota</taxon>
        <taxon>Sar</taxon>
        <taxon>Stramenopiles</taxon>
        <taxon>Oomycota</taxon>
        <taxon>Peronosporomycetes</taxon>
        <taxon>Peronosporales</taxon>
        <taxon>Peronosporaceae</taxon>
        <taxon>Phytophthora</taxon>
    </lineage>
</organism>
<feature type="region of interest" description="Disordered" evidence="1">
    <location>
        <begin position="89"/>
        <end position="109"/>
    </location>
</feature>
<dbReference type="AlphaFoldDB" id="A0A9W6TUR2"/>
<protein>
    <submittedName>
        <fullName evidence="3">Unnamed protein product</fullName>
    </submittedName>
</protein>
<evidence type="ECO:0000256" key="1">
    <source>
        <dbReference type="SAM" id="MobiDB-lite"/>
    </source>
</evidence>
<feature type="transmembrane region" description="Helical" evidence="2">
    <location>
        <begin position="29"/>
        <end position="53"/>
    </location>
</feature>
<reference evidence="3" key="1">
    <citation type="submission" date="2023-04" db="EMBL/GenBank/DDBJ databases">
        <title>Phytophthora fragariaefolia NBRC 109709.</title>
        <authorList>
            <person name="Ichikawa N."/>
            <person name="Sato H."/>
            <person name="Tonouchi N."/>
        </authorList>
    </citation>
    <scope>NUCLEOTIDE SEQUENCE</scope>
    <source>
        <strain evidence="3">NBRC 109709</strain>
    </source>
</reference>
<sequence length="137" mass="15658">MGEEDDLDHAKWIWVEEIRHHGYTSEETITTMTLIEITIPIPAVIGMLIPRMIARSTQEVMTMPISRIVAITISVRITIAISIASATGDRDHDYDRGRDPNLNPDRDHGHLVPPKWYTEINGVWKPVRDIHENARDV</sequence>
<keyword evidence="4" id="KW-1185">Reference proteome</keyword>
<gene>
    <name evidence="3" type="ORF">Pfra01_000235700</name>
</gene>
<name>A0A9W6TUR2_9STRA</name>
<feature type="transmembrane region" description="Helical" evidence="2">
    <location>
        <begin position="65"/>
        <end position="86"/>
    </location>
</feature>
<keyword evidence="2" id="KW-0472">Membrane</keyword>
<keyword evidence="2" id="KW-0812">Transmembrane</keyword>
<evidence type="ECO:0000313" key="4">
    <source>
        <dbReference type="Proteomes" id="UP001165121"/>
    </source>
</evidence>
<evidence type="ECO:0000313" key="3">
    <source>
        <dbReference type="EMBL" id="GMF20256.1"/>
    </source>
</evidence>
<comment type="caution">
    <text evidence="3">The sequence shown here is derived from an EMBL/GenBank/DDBJ whole genome shotgun (WGS) entry which is preliminary data.</text>
</comment>
<evidence type="ECO:0000256" key="2">
    <source>
        <dbReference type="SAM" id="Phobius"/>
    </source>
</evidence>
<keyword evidence="2" id="KW-1133">Transmembrane helix</keyword>
<proteinExistence type="predicted"/>
<dbReference type="EMBL" id="BSXT01000190">
    <property type="protein sequence ID" value="GMF20256.1"/>
    <property type="molecule type" value="Genomic_DNA"/>
</dbReference>
<accession>A0A9W6TUR2</accession>